<dbReference type="Pfam" id="PF21338">
    <property type="entry name" value="Top1B_N_bact"/>
    <property type="match status" value="1"/>
</dbReference>
<dbReference type="AlphaFoldDB" id="A0A916YBA9"/>
<dbReference type="InterPro" id="IPR014711">
    <property type="entry name" value="TopoI_cat_a-hlx-sub_euk"/>
</dbReference>
<dbReference type="InterPro" id="IPR001631">
    <property type="entry name" value="TopoI"/>
</dbReference>
<keyword evidence="5" id="KW-0238">DNA-binding</keyword>
<evidence type="ECO:0000256" key="3">
    <source>
        <dbReference type="ARBA" id="ARBA00012891"/>
    </source>
</evidence>
<dbReference type="SUPFAM" id="SSF56349">
    <property type="entry name" value="DNA breaking-rejoining enzymes"/>
    <property type="match status" value="1"/>
</dbReference>
<dbReference type="EMBL" id="BMHO01000001">
    <property type="protein sequence ID" value="GGD36968.1"/>
    <property type="molecule type" value="Genomic_DNA"/>
</dbReference>
<comment type="caution">
    <text evidence="9">The sequence shown here is derived from an EMBL/GenBank/DDBJ whole genome shotgun (WGS) entry which is preliminary data.</text>
</comment>
<dbReference type="InterPro" id="IPR013500">
    <property type="entry name" value="TopoI_cat_euk"/>
</dbReference>
<dbReference type="Gene3D" id="1.10.132.120">
    <property type="match status" value="1"/>
</dbReference>
<evidence type="ECO:0000256" key="6">
    <source>
        <dbReference type="ARBA" id="ARBA00023235"/>
    </source>
</evidence>
<dbReference type="EC" id="5.6.2.1" evidence="3"/>
<dbReference type="Pfam" id="PF01028">
    <property type="entry name" value="Topoisom_I"/>
    <property type="match status" value="1"/>
</dbReference>
<dbReference type="Proteomes" id="UP000633205">
    <property type="component" value="Unassembled WGS sequence"/>
</dbReference>
<keyword evidence="10" id="KW-1185">Reference proteome</keyword>
<proteinExistence type="inferred from homology"/>
<dbReference type="Gene3D" id="3.30.66.10">
    <property type="entry name" value="DNA topoisomerase I domain"/>
    <property type="match status" value="1"/>
</dbReference>
<feature type="domain" description="DNA topoisomerase IB N-terminal" evidence="8">
    <location>
        <begin position="21"/>
        <end position="69"/>
    </location>
</feature>
<dbReference type="GO" id="GO:0006265">
    <property type="term" value="P:DNA topological change"/>
    <property type="evidence" value="ECO:0007669"/>
    <property type="project" value="InterPro"/>
</dbReference>
<organism evidence="9 10">
    <name type="scientific">Microbacterium faecale</name>
    <dbReference type="NCBI Taxonomy" id="1804630"/>
    <lineage>
        <taxon>Bacteria</taxon>
        <taxon>Bacillati</taxon>
        <taxon>Actinomycetota</taxon>
        <taxon>Actinomycetes</taxon>
        <taxon>Micrococcales</taxon>
        <taxon>Microbacteriaceae</taxon>
        <taxon>Microbacterium</taxon>
    </lineage>
</organism>
<evidence type="ECO:0000256" key="5">
    <source>
        <dbReference type="ARBA" id="ARBA00023125"/>
    </source>
</evidence>
<dbReference type="GO" id="GO:0003917">
    <property type="term" value="F:DNA topoisomerase type I (single strand cut, ATP-independent) activity"/>
    <property type="evidence" value="ECO:0007669"/>
    <property type="project" value="UniProtKB-EC"/>
</dbReference>
<gene>
    <name evidence="9" type="primary">topA</name>
    <name evidence="9" type="ORF">GCM10010915_17140</name>
</gene>
<dbReference type="InterPro" id="IPR049331">
    <property type="entry name" value="Top1B_N_bact"/>
</dbReference>
<accession>A0A916YBA9</accession>
<reference evidence="9" key="2">
    <citation type="submission" date="2020-09" db="EMBL/GenBank/DDBJ databases">
        <authorList>
            <person name="Sun Q."/>
            <person name="Zhou Y."/>
        </authorList>
    </citation>
    <scope>NUCLEOTIDE SEQUENCE</scope>
    <source>
        <strain evidence="9">CGMCC 1.15152</strain>
    </source>
</reference>
<feature type="domain" description="DNA topoisomerase I catalytic core eukaryotic-type" evidence="7">
    <location>
        <begin position="86"/>
        <end position="286"/>
    </location>
</feature>
<name>A0A916YBA9_9MICO</name>
<dbReference type="InterPro" id="IPR035447">
    <property type="entry name" value="DNA_topo_I_N_sf"/>
</dbReference>
<evidence type="ECO:0000256" key="2">
    <source>
        <dbReference type="ARBA" id="ARBA00006645"/>
    </source>
</evidence>
<evidence type="ECO:0000256" key="4">
    <source>
        <dbReference type="ARBA" id="ARBA00023029"/>
    </source>
</evidence>
<comment type="catalytic activity">
    <reaction evidence="1">
        <text>ATP-independent breakage of single-stranded DNA, followed by passage and rejoining.</text>
        <dbReference type="EC" id="5.6.2.1"/>
    </reaction>
</comment>
<sequence length="333" mass="37427">MRLRRVSARAAGWRRIRRGRGFEYRNANDARISADEHLERIRHLAIAPAWRDVWICPRADGHLQATGVDDAGRRQYLYHEQWTSRASARKFNRVLPFARALPAARSSVTRDLRKKPGLARETVLAAAFRLLDAGLLRVGSERYAHENGSVGLTTLTQRHVEIDGDHVKLRFPGKSGQPWESVIRDRDLARLLRQLIRGDPGEHLLSWHDGADWRPLAARDINEDIRRRTKGDFSAKDFRTLRGTAVAARSLARAGPQPTATGRRNAVAHAFGEVARILGNTPATARSAYVDPRVVDLYEHGEVLCHRAGRAIESELLELLDPASRRGNDDTVP</sequence>
<dbReference type="PRINTS" id="PR00416">
    <property type="entry name" value="EUTPISMRASEI"/>
</dbReference>
<protein>
    <recommendedName>
        <fullName evidence="3">DNA topoisomerase</fullName>
        <ecNumber evidence="3">5.6.2.1</ecNumber>
    </recommendedName>
</protein>
<keyword evidence="6" id="KW-0413">Isomerase</keyword>
<dbReference type="PROSITE" id="PS52038">
    <property type="entry name" value="TOPO_IB_2"/>
    <property type="match status" value="1"/>
</dbReference>
<dbReference type="SUPFAM" id="SSF55869">
    <property type="entry name" value="DNA topoisomerase I domain"/>
    <property type="match status" value="1"/>
</dbReference>
<evidence type="ECO:0000259" key="8">
    <source>
        <dbReference type="Pfam" id="PF21338"/>
    </source>
</evidence>
<reference evidence="9" key="1">
    <citation type="journal article" date="2014" name="Int. J. Syst. Evol. Microbiol.">
        <title>Complete genome sequence of Corynebacterium casei LMG S-19264T (=DSM 44701T), isolated from a smear-ripened cheese.</title>
        <authorList>
            <consortium name="US DOE Joint Genome Institute (JGI-PGF)"/>
            <person name="Walter F."/>
            <person name="Albersmeier A."/>
            <person name="Kalinowski J."/>
            <person name="Ruckert C."/>
        </authorList>
    </citation>
    <scope>NUCLEOTIDE SEQUENCE</scope>
    <source>
        <strain evidence="9">CGMCC 1.15152</strain>
    </source>
</reference>
<evidence type="ECO:0000313" key="10">
    <source>
        <dbReference type="Proteomes" id="UP000633205"/>
    </source>
</evidence>
<dbReference type="GO" id="GO:0003677">
    <property type="term" value="F:DNA binding"/>
    <property type="evidence" value="ECO:0007669"/>
    <property type="project" value="UniProtKB-KW"/>
</dbReference>
<keyword evidence="4" id="KW-0799">Topoisomerase</keyword>
<dbReference type="Gene3D" id="3.90.15.10">
    <property type="entry name" value="Topoisomerase I, Chain A, domain 3"/>
    <property type="match status" value="1"/>
</dbReference>
<evidence type="ECO:0000313" key="9">
    <source>
        <dbReference type="EMBL" id="GGD36968.1"/>
    </source>
</evidence>
<evidence type="ECO:0000259" key="7">
    <source>
        <dbReference type="Pfam" id="PF01028"/>
    </source>
</evidence>
<dbReference type="InterPro" id="IPR011010">
    <property type="entry name" value="DNA_brk_join_enz"/>
</dbReference>
<comment type="similarity">
    <text evidence="2">Belongs to the type IB topoisomerase family.</text>
</comment>
<evidence type="ECO:0000256" key="1">
    <source>
        <dbReference type="ARBA" id="ARBA00000213"/>
    </source>
</evidence>